<dbReference type="InterPro" id="IPR008928">
    <property type="entry name" value="6-hairpin_glycosidase_sf"/>
</dbReference>
<dbReference type="AlphaFoldDB" id="A0AAD2HWA0"/>
<dbReference type="Gene3D" id="1.50.10.10">
    <property type="match status" value="1"/>
</dbReference>
<dbReference type="InterPro" id="IPR029055">
    <property type="entry name" value="Ntn_hydrolases_N"/>
</dbReference>
<sequence length="1118" mass="123262">MIKTPGSRLSQYRNIVIFEKRNIRDRISGRVAGASRLVASPDSQATFQGSAPSRVNSHTHTSQFSLSFTESAEFISPLKLDDSCQPARLQNWDRIQTFHVPRATGLLTQTVGQQRGGFRFLTIVSASADPLTISNISLAITFMPHWDDLRAYPGYFFAPDPGFHDIDFLTKIWHYRVQTNTIPPHTARQEPCPAGGGWSNDALGGAATGPILVDGAKRDRNIWPGDCGISTHTELVALSDMEPTKNSLMVMFRTQNLTTGALQYSGPPLNNQGSDTYISWSLIGTHNYFLYTGDLDFIKSVWANYTKAVGFLEGQVDLTGLMNVSSALSNDWGRASGAGHNSAANALLYRTLVTTADLATHLGNVSLPATYLANATKIKTAFNSLLWDAAAGRFRSNDLPRSIHPQDGNALAVLYNLTTSDAQNKAVSAGLMKFWTPIRPWLRGLSVIIFANAATPPSDVRGQLEASLKNINHRGPDSQGVYVSPDCRVGLGHVRLSIIDLSHGQQPLSDEDDKIFCVVTGELYDYARIRADLEAKGAVFKTHSDSELVVQLYKHDGFNLLPSLRGEFAFVLYDSARSLVFAARDRFGIKPLYYTINDNRLMIASEMKAFLPFGWQAEWDIDSIMHAGDLSDDRTVFKGARKLVAGNYLIYRPTGYLKVQQYWDLDYTPAKVPQTVEEMIEGVRQRLFDAIRLRLRSDVPIGMYLSGGIDSAAIAGMATHLLRKENPNARLVSFTLAFPDAKGNDEGPIAGRTAEHIGAETHMVDVTEAALVAALEPTIWHTEQPNWTFHGPGKFLLSEFVNKQGYKVVLSGEGADEFFGGYAWLPVDYLRQADEAGQKLGLELPSDAERVAILDRIQGMSVPVLSLSENSYTDATLARQMLGGVSCHRAYAAAGTAGPHVYNQTAISFAGEPYPTRAMAENIDPRVREKAVSGEWHKLHIASYVTAKTIMQQSILNQMGERSEMAHSVEGRPPFLDHHLVNYINGLPASLKVRPIKGAGPGAWSFTDKWLLREAVKPYVTEEMYARRKLSYNAPAANREAGGQLLPLQAHLKARITRESVERLGFFDWGFVETSLAGYLSNAVFPADGALDTRAQLLMYVLSFIVLQERFSVPTWSV</sequence>
<comment type="caution">
    <text evidence="6">The sequence shown here is derived from an EMBL/GenBank/DDBJ whole genome shotgun (WGS) entry which is preliminary data.</text>
</comment>
<evidence type="ECO:0000256" key="1">
    <source>
        <dbReference type="ARBA" id="ARBA00005752"/>
    </source>
</evidence>
<dbReference type="NCBIfam" id="TIGR01536">
    <property type="entry name" value="asn_synth_AEB"/>
    <property type="match status" value="1"/>
</dbReference>
<dbReference type="InterPro" id="IPR035396">
    <property type="entry name" value="Bac_rhamnosid6H"/>
</dbReference>
<evidence type="ECO:0000313" key="6">
    <source>
        <dbReference type="EMBL" id="CAK5282481.1"/>
    </source>
</evidence>
<dbReference type="InterPro" id="IPR006426">
    <property type="entry name" value="Asn_synth_AEB"/>
</dbReference>
<dbReference type="PANTHER" id="PTHR43284:SF1">
    <property type="entry name" value="ASPARAGINE SYNTHETASE"/>
    <property type="match status" value="1"/>
</dbReference>
<dbReference type="SUPFAM" id="SSF48208">
    <property type="entry name" value="Six-hairpin glycosidases"/>
    <property type="match status" value="1"/>
</dbReference>
<protein>
    <recommendedName>
        <fullName evidence="5">Glutamine amidotransferase type-2 domain-containing protein</fullName>
    </recommendedName>
</protein>
<dbReference type="CDD" id="cd00712">
    <property type="entry name" value="AsnB"/>
    <property type="match status" value="1"/>
</dbReference>
<dbReference type="InterPro" id="IPR051786">
    <property type="entry name" value="ASN_synthetase/amidase"/>
</dbReference>
<dbReference type="GO" id="GO:0006529">
    <property type="term" value="P:asparagine biosynthetic process"/>
    <property type="evidence" value="ECO:0007669"/>
    <property type="project" value="InterPro"/>
</dbReference>
<organism evidence="6 7">
    <name type="scientific">Mycena citricolor</name>
    <dbReference type="NCBI Taxonomy" id="2018698"/>
    <lineage>
        <taxon>Eukaryota</taxon>
        <taxon>Fungi</taxon>
        <taxon>Dikarya</taxon>
        <taxon>Basidiomycota</taxon>
        <taxon>Agaricomycotina</taxon>
        <taxon>Agaricomycetes</taxon>
        <taxon>Agaricomycetidae</taxon>
        <taxon>Agaricales</taxon>
        <taxon>Marasmiineae</taxon>
        <taxon>Mycenaceae</taxon>
        <taxon>Mycena</taxon>
    </lineage>
</organism>
<keyword evidence="7" id="KW-1185">Reference proteome</keyword>
<dbReference type="GO" id="GO:0005524">
    <property type="term" value="F:ATP binding"/>
    <property type="evidence" value="ECO:0007669"/>
    <property type="project" value="UniProtKB-KW"/>
</dbReference>
<dbReference type="Pfam" id="PF17389">
    <property type="entry name" value="Bac_rhamnosid6H"/>
    <property type="match status" value="1"/>
</dbReference>
<evidence type="ECO:0000313" key="7">
    <source>
        <dbReference type="Proteomes" id="UP001295794"/>
    </source>
</evidence>
<dbReference type="SUPFAM" id="SSF52402">
    <property type="entry name" value="Adenine nucleotide alpha hydrolases-like"/>
    <property type="match status" value="1"/>
</dbReference>
<dbReference type="InterPro" id="IPR014729">
    <property type="entry name" value="Rossmann-like_a/b/a_fold"/>
</dbReference>
<evidence type="ECO:0000256" key="4">
    <source>
        <dbReference type="ARBA" id="ARBA00022962"/>
    </source>
</evidence>
<dbReference type="GO" id="GO:0005975">
    <property type="term" value="P:carbohydrate metabolic process"/>
    <property type="evidence" value="ECO:0007669"/>
    <property type="project" value="InterPro"/>
</dbReference>
<dbReference type="Proteomes" id="UP001295794">
    <property type="component" value="Unassembled WGS sequence"/>
</dbReference>
<dbReference type="InterPro" id="IPR001962">
    <property type="entry name" value="Asn_synthase"/>
</dbReference>
<comment type="similarity">
    <text evidence="1">Belongs to the asparagine synthetase family.</text>
</comment>
<accession>A0AAD2HWA0</accession>
<dbReference type="InterPro" id="IPR012341">
    <property type="entry name" value="6hp_glycosidase-like_sf"/>
</dbReference>
<dbReference type="GO" id="GO:0005829">
    <property type="term" value="C:cytosol"/>
    <property type="evidence" value="ECO:0007669"/>
    <property type="project" value="TreeGrafter"/>
</dbReference>
<dbReference type="InterPro" id="IPR033738">
    <property type="entry name" value="AsnB_N"/>
</dbReference>
<dbReference type="CDD" id="cd01991">
    <property type="entry name" value="Asn_synthase_B_C"/>
    <property type="match status" value="1"/>
</dbReference>
<dbReference type="Gene3D" id="3.60.20.10">
    <property type="entry name" value="Glutamine Phosphoribosylpyrophosphate, subunit 1, domain 1"/>
    <property type="match status" value="1"/>
</dbReference>
<dbReference type="GO" id="GO:0004066">
    <property type="term" value="F:asparagine synthase (glutamine-hydrolyzing) activity"/>
    <property type="evidence" value="ECO:0007669"/>
    <property type="project" value="InterPro"/>
</dbReference>
<dbReference type="Pfam" id="PF00733">
    <property type="entry name" value="Asn_synthase"/>
    <property type="match status" value="1"/>
</dbReference>
<evidence type="ECO:0000259" key="5">
    <source>
        <dbReference type="PROSITE" id="PS51278"/>
    </source>
</evidence>
<dbReference type="InterPro" id="IPR017932">
    <property type="entry name" value="GATase_2_dom"/>
</dbReference>
<feature type="domain" description="Glutamine amidotransferase type-2" evidence="5">
    <location>
        <begin position="443"/>
        <end position="654"/>
    </location>
</feature>
<keyword evidence="4" id="KW-0315">Glutamine amidotransferase</keyword>
<reference evidence="6" key="1">
    <citation type="submission" date="2023-11" db="EMBL/GenBank/DDBJ databases">
        <authorList>
            <person name="De Vega J J."/>
            <person name="De Vega J J."/>
        </authorList>
    </citation>
    <scope>NUCLEOTIDE SEQUENCE</scope>
</reference>
<evidence type="ECO:0000256" key="3">
    <source>
        <dbReference type="ARBA" id="ARBA00022840"/>
    </source>
</evidence>
<proteinExistence type="inferred from homology"/>
<dbReference type="PANTHER" id="PTHR43284">
    <property type="entry name" value="ASPARAGINE SYNTHETASE (GLUTAMINE-HYDROLYZING)"/>
    <property type="match status" value="1"/>
</dbReference>
<name>A0AAD2HWA0_9AGAR</name>
<dbReference type="PROSITE" id="PS51278">
    <property type="entry name" value="GATASE_TYPE_2"/>
    <property type="match status" value="1"/>
</dbReference>
<keyword evidence="3" id="KW-0067">ATP-binding</keyword>
<dbReference type="Pfam" id="PF13537">
    <property type="entry name" value="GATase_7"/>
    <property type="match status" value="1"/>
</dbReference>
<keyword evidence="2" id="KW-0547">Nucleotide-binding</keyword>
<dbReference type="SUPFAM" id="SSF56235">
    <property type="entry name" value="N-terminal nucleophile aminohydrolases (Ntn hydrolases)"/>
    <property type="match status" value="1"/>
</dbReference>
<evidence type="ECO:0000256" key="2">
    <source>
        <dbReference type="ARBA" id="ARBA00022741"/>
    </source>
</evidence>
<gene>
    <name evidence="6" type="ORF">MYCIT1_LOCUS34256</name>
</gene>
<dbReference type="EMBL" id="CAVNYO010000455">
    <property type="protein sequence ID" value="CAK5282481.1"/>
    <property type="molecule type" value="Genomic_DNA"/>
</dbReference>
<dbReference type="Gene3D" id="3.40.50.620">
    <property type="entry name" value="HUPs"/>
    <property type="match status" value="1"/>
</dbReference>